<evidence type="ECO:0000313" key="1">
    <source>
        <dbReference type="EMBL" id="RPA72401.1"/>
    </source>
</evidence>
<dbReference type="AlphaFoldDB" id="A0A3N4HJQ7"/>
<organism evidence="1 2">
    <name type="scientific">Ascobolus immersus RN42</name>
    <dbReference type="NCBI Taxonomy" id="1160509"/>
    <lineage>
        <taxon>Eukaryota</taxon>
        <taxon>Fungi</taxon>
        <taxon>Dikarya</taxon>
        <taxon>Ascomycota</taxon>
        <taxon>Pezizomycotina</taxon>
        <taxon>Pezizomycetes</taxon>
        <taxon>Pezizales</taxon>
        <taxon>Ascobolaceae</taxon>
        <taxon>Ascobolus</taxon>
    </lineage>
</organism>
<keyword evidence="2" id="KW-1185">Reference proteome</keyword>
<proteinExistence type="predicted"/>
<gene>
    <name evidence="1" type="ORF">BJ508DRAFT_381580</name>
</gene>
<accession>A0A3N4HJQ7</accession>
<sequence>MPLNNLRKFVYVALYEDIRRCGSTGFDFGPVFKTSEEANSEAESSIKGAYGDEVADPWFEDWSTKQTGRITMDSDGCLIMLDYPDPSEIPRKDPYLIKVKVLKQEFNYTNALSEFQHHPSDSDDEEDFPIEFSLFIVEARTQETVASKTCLQAVPHGVFDNIEDAIRQADKLLSEEYDGLLDKVWRRDSNGCIGKDEKQPSCTSRAGCGCVRDHRYPKPIQDDPDYPLPLSVSVMKSFGYYRRLVELIDDDNTAASLEPNSLKRPLEDELRLVVTSSPKRHASESKKAAEIPSELGITPKFYIPIRKALTLYHLVSKKIIYGYNVDRSAYPNGIEIERTELRNKRFLSKRNALKASGNILMKFSNGYYSLAYAKSAVLGDPSLPQKWSWRDRNEWSTHFAVTLEQERHEVICRKDPWSNEGYTETVHTKFKVEDWDGTEDGYSRIFPKKGLRANGLEVD</sequence>
<dbReference type="Proteomes" id="UP000275078">
    <property type="component" value="Unassembled WGS sequence"/>
</dbReference>
<evidence type="ECO:0000313" key="2">
    <source>
        <dbReference type="Proteomes" id="UP000275078"/>
    </source>
</evidence>
<dbReference type="EMBL" id="ML119863">
    <property type="protein sequence ID" value="RPA72401.1"/>
    <property type="molecule type" value="Genomic_DNA"/>
</dbReference>
<name>A0A3N4HJQ7_ASCIM</name>
<reference evidence="1 2" key="1">
    <citation type="journal article" date="2018" name="Nat. Ecol. Evol.">
        <title>Pezizomycetes genomes reveal the molecular basis of ectomycorrhizal truffle lifestyle.</title>
        <authorList>
            <person name="Murat C."/>
            <person name="Payen T."/>
            <person name="Noel B."/>
            <person name="Kuo A."/>
            <person name="Morin E."/>
            <person name="Chen J."/>
            <person name="Kohler A."/>
            <person name="Krizsan K."/>
            <person name="Balestrini R."/>
            <person name="Da Silva C."/>
            <person name="Montanini B."/>
            <person name="Hainaut M."/>
            <person name="Levati E."/>
            <person name="Barry K.W."/>
            <person name="Belfiori B."/>
            <person name="Cichocki N."/>
            <person name="Clum A."/>
            <person name="Dockter R.B."/>
            <person name="Fauchery L."/>
            <person name="Guy J."/>
            <person name="Iotti M."/>
            <person name="Le Tacon F."/>
            <person name="Lindquist E.A."/>
            <person name="Lipzen A."/>
            <person name="Malagnac F."/>
            <person name="Mello A."/>
            <person name="Molinier V."/>
            <person name="Miyauchi S."/>
            <person name="Poulain J."/>
            <person name="Riccioni C."/>
            <person name="Rubini A."/>
            <person name="Sitrit Y."/>
            <person name="Splivallo R."/>
            <person name="Traeger S."/>
            <person name="Wang M."/>
            <person name="Zifcakova L."/>
            <person name="Wipf D."/>
            <person name="Zambonelli A."/>
            <person name="Paolocci F."/>
            <person name="Nowrousian M."/>
            <person name="Ottonello S."/>
            <person name="Baldrian P."/>
            <person name="Spatafora J.W."/>
            <person name="Henrissat B."/>
            <person name="Nagy L.G."/>
            <person name="Aury J.M."/>
            <person name="Wincker P."/>
            <person name="Grigoriev I.V."/>
            <person name="Bonfante P."/>
            <person name="Martin F.M."/>
        </authorList>
    </citation>
    <scope>NUCLEOTIDE SEQUENCE [LARGE SCALE GENOMIC DNA]</scope>
    <source>
        <strain evidence="1 2">RN42</strain>
    </source>
</reference>
<protein>
    <submittedName>
        <fullName evidence="1">Uncharacterized protein</fullName>
    </submittedName>
</protein>